<organism evidence="1">
    <name type="scientific">Klebsiella phage Kpn74</name>
    <dbReference type="NCBI Taxonomy" id="3044026"/>
    <lineage>
        <taxon>Viruses</taxon>
        <taxon>Duplodnaviria</taxon>
        <taxon>Heunggongvirae</taxon>
        <taxon>Uroviricota</taxon>
        <taxon>Caudoviricetes</taxon>
    </lineage>
</organism>
<protein>
    <submittedName>
        <fullName evidence="1">Portal protein</fullName>
    </submittedName>
</protein>
<reference evidence="1" key="1">
    <citation type="journal article" date="2024" name="Can. J. Microbiol.">
        <title>Biological and genomic characteristics of three novel bacteriophages and a phage-plasmid of Klebsiella pneumoniae.</title>
        <authorList>
            <person name="Uskudar-Guclu A."/>
            <person name="Unlu S."/>
            <person name="Salih-Dogan H."/>
            <person name="Yalcin S."/>
            <person name="Basustaoglu A."/>
        </authorList>
    </citation>
    <scope>NUCLEOTIDE SEQUENCE</scope>
</reference>
<name>A0AAT9V4K2_9CAUD</name>
<evidence type="ECO:0000313" key="1">
    <source>
        <dbReference type="EMBL" id="WJE88265.1"/>
    </source>
</evidence>
<sequence length="29" mass="3319">MLLIACWRNGPSAIPVFTICSLWHCCRRA</sequence>
<accession>A0AAT9V4K2</accession>
<proteinExistence type="predicted"/>
<dbReference type="EMBL" id="OQ790078">
    <property type="protein sequence ID" value="WJE88265.1"/>
    <property type="molecule type" value="Genomic_DNA"/>
</dbReference>